<evidence type="ECO:0000313" key="3">
    <source>
        <dbReference type="EMBL" id="NGP18201.1"/>
    </source>
</evidence>
<dbReference type="RefSeq" id="WP_164534429.1">
    <property type="nucleotide sequence ID" value="NZ_JAALFG010000002.1"/>
</dbReference>
<keyword evidence="4" id="KW-1185">Reference proteome</keyword>
<dbReference type="Pfam" id="PF09917">
    <property type="entry name" value="DUF2147"/>
    <property type="match status" value="1"/>
</dbReference>
<evidence type="ECO:0000259" key="2">
    <source>
        <dbReference type="Pfam" id="PF09917"/>
    </source>
</evidence>
<dbReference type="AlphaFoldDB" id="A0A6M1SZX4"/>
<comment type="caution">
    <text evidence="3">The sequence shown here is derived from an EMBL/GenBank/DDBJ whole genome shotgun (WGS) entry which is preliminary data.</text>
</comment>
<evidence type="ECO:0000313" key="4">
    <source>
        <dbReference type="Proteomes" id="UP000474802"/>
    </source>
</evidence>
<dbReference type="InterPro" id="IPR019223">
    <property type="entry name" value="DUF2147"/>
</dbReference>
<feature type="chain" id="PRO_5026730121" evidence="1">
    <location>
        <begin position="24"/>
        <end position="130"/>
    </location>
</feature>
<reference evidence="3 4" key="2">
    <citation type="submission" date="2020-03" db="EMBL/GenBank/DDBJ databases">
        <title>Devosia chinhatensis sp. nov., isolated from a hexachlorocyclohexane (HCH) dump site in India.</title>
        <authorList>
            <person name="Kumar M."/>
            <person name="Lal R."/>
        </authorList>
    </citation>
    <scope>NUCLEOTIDE SEQUENCE [LARGE SCALE GENOMIC DNA]</scope>
    <source>
        <strain evidence="3 4">H239</strain>
    </source>
</reference>
<dbReference type="Proteomes" id="UP000474802">
    <property type="component" value="Unassembled WGS sequence"/>
</dbReference>
<evidence type="ECO:0000256" key="1">
    <source>
        <dbReference type="SAM" id="SignalP"/>
    </source>
</evidence>
<organism evidence="3 4">
    <name type="scientific">Devosia aurantiaca</name>
    <dbReference type="NCBI Taxonomy" id="2714858"/>
    <lineage>
        <taxon>Bacteria</taxon>
        <taxon>Pseudomonadati</taxon>
        <taxon>Pseudomonadota</taxon>
        <taxon>Alphaproteobacteria</taxon>
        <taxon>Hyphomicrobiales</taxon>
        <taxon>Devosiaceae</taxon>
        <taxon>Devosia</taxon>
    </lineage>
</organism>
<keyword evidence="1" id="KW-0732">Signal</keyword>
<reference evidence="3 4" key="1">
    <citation type="submission" date="2020-02" db="EMBL/GenBank/DDBJ databases">
        <authorList>
            <person name="Khan S.A."/>
            <person name="Jeon C.O."/>
            <person name="Chun B.H."/>
        </authorList>
    </citation>
    <scope>NUCLEOTIDE SEQUENCE [LARGE SCALE GENOMIC DNA]</scope>
    <source>
        <strain evidence="3 4">H239</strain>
    </source>
</reference>
<dbReference type="EMBL" id="JAALFG010000002">
    <property type="protein sequence ID" value="NGP18201.1"/>
    <property type="molecule type" value="Genomic_DNA"/>
</dbReference>
<protein>
    <submittedName>
        <fullName evidence="3">DUF2147 domain-containing protein</fullName>
    </submittedName>
</protein>
<sequence>MTAITRLALAAALTIGAALPATAAAPNGVWELNTKDTRFALQLCGDGTQLCGQLVWLSDADYNEQYKPYLNKPMATALRPDGANRWKGKMQLFGHSFQGTITAHSDEHMTMSGCAFLVVCKTYEMYLVAP</sequence>
<accession>A0A6M1SZX4</accession>
<feature type="signal peptide" evidence="1">
    <location>
        <begin position="1"/>
        <end position="23"/>
    </location>
</feature>
<feature type="domain" description="DUF2147" evidence="2">
    <location>
        <begin position="28"/>
        <end position="122"/>
    </location>
</feature>
<name>A0A6M1SZX4_9HYPH</name>
<gene>
    <name evidence="3" type="ORF">G5575_11485</name>
</gene>
<proteinExistence type="predicted"/>